<accession>A0A1Y6EDS9</accession>
<keyword evidence="1" id="KW-0812">Transmembrane</keyword>
<evidence type="ECO:0000256" key="1">
    <source>
        <dbReference type="SAM" id="Phobius"/>
    </source>
</evidence>
<dbReference type="Pfam" id="PF16190">
    <property type="entry name" value="E1_FCCH"/>
    <property type="match status" value="1"/>
</dbReference>
<sequence length="688" mass="72508">MFDFTVLLRRFARDESGVFAVLFGLMAIILVALGGATVDYVSLEQSRQRAQIALDAAALALQPDIYTKTEAQLEVLAEALLLERIGDARITASIDEVVKNEDLGSLHLEATLQMPTMFVSLVGVQDMGARVVSEAIHGETDLEVAVALDLSGSMAQSIPDGRGGTTTKIASLKTALNEMIELLVQNDQSPTYSKMALVPYSQAVNVGTYANAVRGAIVQPTAISNITWSTGTAKTITGAARSANNQPVTITTSTNHGFANGDYVYISGVNGTTQVNNKIYQIATTNDAKKFTLNGTTTGTFGTYATPNAGSVTKCLVATCELVVTSNNHGLSINAEAYITGVVGMNSYSSVSPSYESYSSVATDAKNSNGSTRADNTAYNWINNNTSDQDYAFLVWKIGATTTNTFVLPGTARTNGKNYGTYTSGGTVACVVQGCSQYLFTNPYSSTAWYGQNAGNTSKRRHVISTCVTERDVNTFTDASYLTTPVGRNYASSNNPCLTDTILPLTATKGANLATNLNKATLHGVANTLAATGSTGGQIGVAWAWYLLSANFNGPWPVASRPASRTATPPVAKALVIMTDGEYNSIYRNGVIAQNSTSGSGSGYSMIGENANNGSSYEQTAQLCAAIKATGITIYTVGLAIDDKPVAQELMRNCASDSTKAYVAGTGQALSTVFEHIAGQLSNLRLSR</sequence>
<evidence type="ECO:0000259" key="2">
    <source>
        <dbReference type="Pfam" id="PF13400"/>
    </source>
</evidence>
<proteinExistence type="predicted"/>
<keyword evidence="1" id="KW-1133">Transmembrane helix</keyword>
<dbReference type="Pfam" id="PF13400">
    <property type="entry name" value="Tad"/>
    <property type="match status" value="1"/>
</dbReference>
<feature type="domain" description="Ubiquitin-activating enzyme E1 FCCH" evidence="3">
    <location>
        <begin position="244"/>
        <end position="312"/>
    </location>
</feature>
<dbReference type="InterPro" id="IPR032418">
    <property type="entry name" value="E1_FCCH"/>
</dbReference>
<dbReference type="SUPFAM" id="SSF53300">
    <property type="entry name" value="vWA-like"/>
    <property type="match status" value="1"/>
</dbReference>
<dbReference type="InterPro" id="IPR042302">
    <property type="entry name" value="E1_FCCH_sf"/>
</dbReference>
<gene>
    <name evidence="4" type="ORF">SAMN06295905_0179</name>
</gene>
<dbReference type="InterPro" id="IPR028087">
    <property type="entry name" value="Tad_N"/>
</dbReference>
<protein>
    <submittedName>
        <fullName evidence="4">Putative Flp pilus-assembly TadE/G-like</fullName>
    </submittedName>
</protein>
<dbReference type="OrthoDB" id="7522752at2"/>
<evidence type="ECO:0000313" key="5">
    <source>
        <dbReference type="Proteomes" id="UP000194474"/>
    </source>
</evidence>
<feature type="transmembrane region" description="Helical" evidence="1">
    <location>
        <begin position="20"/>
        <end position="41"/>
    </location>
</feature>
<evidence type="ECO:0000313" key="4">
    <source>
        <dbReference type="EMBL" id="SMQ59090.1"/>
    </source>
</evidence>
<dbReference type="Proteomes" id="UP000194474">
    <property type="component" value="Unassembled WGS sequence"/>
</dbReference>
<organism evidence="4 5">
    <name type="scientific">Devosia lucknowensis</name>
    <dbReference type="NCBI Taxonomy" id="1096929"/>
    <lineage>
        <taxon>Bacteria</taxon>
        <taxon>Pseudomonadati</taxon>
        <taxon>Pseudomonadota</taxon>
        <taxon>Alphaproteobacteria</taxon>
        <taxon>Hyphomicrobiales</taxon>
        <taxon>Devosiaceae</taxon>
        <taxon>Devosia</taxon>
    </lineage>
</organism>
<keyword evidence="1" id="KW-0472">Membrane</keyword>
<dbReference type="Gene3D" id="2.40.30.180">
    <property type="entry name" value="Ubiquitin-activating enzyme E1, FCCH domain"/>
    <property type="match status" value="1"/>
</dbReference>
<dbReference type="RefSeq" id="WP_086468675.1">
    <property type="nucleotide sequence ID" value="NZ_FXWK01000001.1"/>
</dbReference>
<keyword evidence="5" id="KW-1185">Reference proteome</keyword>
<reference evidence="5" key="1">
    <citation type="submission" date="2017-04" db="EMBL/GenBank/DDBJ databases">
        <authorList>
            <person name="Varghese N."/>
            <person name="Submissions S."/>
        </authorList>
    </citation>
    <scope>NUCLEOTIDE SEQUENCE [LARGE SCALE GENOMIC DNA]</scope>
</reference>
<evidence type="ECO:0000259" key="3">
    <source>
        <dbReference type="Pfam" id="PF16190"/>
    </source>
</evidence>
<dbReference type="Gene3D" id="3.40.50.410">
    <property type="entry name" value="von Willebrand factor, type A domain"/>
    <property type="match status" value="1"/>
</dbReference>
<name>A0A1Y6EDS9_9HYPH</name>
<feature type="domain" description="Putative Flp pilus-assembly TadG-like N-terminal" evidence="2">
    <location>
        <begin position="17"/>
        <end position="60"/>
    </location>
</feature>
<dbReference type="AlphaFoldDB" id="A0A1Y6EDS9"/>
<dbReference type="InterPro" id="IPR036465">
    <property type="entry name" value="vWFA_dom_sf"/>
</dbReference>
<dbReference type="EMBL" id="FXWK01000001">
    <property type="protein sequence ID" value="SMQ59090.1"/>
    <property type="molecule type" value="Genomic_DNA"/>
</dbReference>